<dbReference type="AlphaFoldDB" id="A0A0M0JCH3"/>
<evidence type="ECO:0000313" key="3">
    <source>
        <dbReference type="Proteomes" id="UP000037460"/>
    </source>
</evidence>
<dbReference type="PANTHER" id="PTHR31118:SF12">
    <property type="entry name" value="CYCLASE-LIKE PROTEIN 2"/>
    <property type="match status" value="1"/>
</dbReference>
<dbReference type="Gene3D" id="3.40.50.1000">
    <property type="entry name" value="HAD superfamily/HAD-like"/>
    <property type="match status" value="1"/>
</dbReference>
<protein>
    <submittedName>
        <fullName evidence="2">Cyclase family protein</fullName>
    </submittedName>
</protein>
<gene>
    <name evidence="2" type="ORF">Ctob_003109</name>
</gene>
<dbReference type="GO" id="GO:0019441">
    <property type="term" value="P:L-tryptophan catabolic process to kynurenine"/>
    <property type="evidence" value="ECO:0007669"/>
    <property type="project" value="InterPro"/>
</dbReference>
<sequence>MPTPRAVSFDFDNTLLLSEHTKFQTMREVVAPYEGGLAVLETVPHDSRTAPAGVKVTRYSIFEGVARGLIERGSAPSEETDAVTFGAKMCDTFSTVLQGRLLTAQEVPGATALLAHLTAHGVPCYVNTATPQEPIDELIDALGWRPRFRKVLGAPGTKVENLMAVSTAEGLVAPAELVHVGDGDNDCKAARDFGCPFIGIALDAALGGSGAPGGGFSAPCHVHKSPATTSHPFCRSKQSFTLNGGSGTHIDAPAHFVAGGRTVDGLGTEELAARPLAVISVPLAVVAAAAAGEDVCVGLEVILADEALHGQVPYGAFVCIRTGWAADRYADASRYLNAPDTARIDPSIGLPRMAYPGVSEAAASFLISARGAVGLGVDTLSPDGGDGAARGFPVHHVVLGADRYIVENLNLGPELPPRGALVFVAPLNVAGAPEAPARVWAMLP</sequence>
<dbReference type="Pfam" id="PF00702">
    <property type="entry name" value="Hydrolase"/>
    <property type="match status" value="1"/>
</dbReference>
<dbReference type="InterPro" id="IPR037175">
    <property type="entry name" value="KFase_sf"/>
</dbReference>
<dbReference type="Gene3D" id="3.50.30.50">
    <property type="entry name" value="Putative cyclase"/>
    <property type="match status" value="1"/>
</dbReference>
<reference evidence="3" key="1">
    <citation type="journal article" date="2015" name="PLoS Genet.">
        <title>Genome Sequence and Transcriptome Analyses of Chrysochromulina tobin: Metabolic Tools for Enhanced Algal Fitness in the Prominent Order Prymnesiales (Haptophyceae).</title>
        <authorList>
            <person name="Hovde B.T."/>
            <person name="Deodato C.R."/>
            <person name="Hunsperger H.M."/>
            <person name="Ryken S.A."/>
            <person name="Yost W."/>
            <person name="Jha R.K."/>
            <person name="Patterson J."/>
            <person name="Monnat R.J. Jr."/>
            <person name="Barlow S.B."/>
            <person name="Starkenburg S.R."/>
            <person name="Cattolico R.A."/>
        </authorList>
    </citation>
    <scope>NUCLEOTIDE SEQUENCE</scope>
    <source>
        <strain evidence="3">CCMP291</strain>
    </source>
</reference>
<dbReference type="CDD" id="cd01427">
    <property type="entry name" value="HAD_like"/>
    <property type="match status" value="1"/>
</dbReference>
<name>A0A0M0JCH3_9EUKA</name>
<keyword evidence="3" id="KW-1185">Reference proteome</keyword>
<accession>A0A0M0JCH3</accession>
<dbReference type="OrthoDB" id="7108654at2759"/>
<proteinExistence type="inferred from homology"/>
<organism evidence="2 3">
    <name type="scientific">Chrysochromulina tobinii</name>
    <dbReference type="NCBI Taxonomy" id="1460289"/>
    <lineage>
        <taxon>Eukaryota</taxon>
        <taxon>Haptista</taxon>
        <taxon>Haptophyta</taxon>
        <taxon>Prymnesiophyceae</taxon>
        <taxon>Prymnesiales</taxon>
        <taxon>Chrysochromulinaceae</taxon>
        <taxon>Chrysochromulina</taxon>
    </lineage>
</organism>
<dbReference type="Gene3D" id="1.10.150.240">
    <property type="entry name" value="Putative phosphatase, domain 2"/>
    <property type="match status" value="1"/>
</dbReference>
<dbReference type="Pfam" id="PF04199">
    <property type="entry name" value="Cyclase"/>
    <property type="match status" value="1"/>
</dbReference>
<dbReference type="InterPro" id="IPR007325">
    <property type="entry name" value="KFase/CYL"/>
</dbReference>
<evidence type="ECO:0000313" key="2">
    <source>
        <dbReference type="EMBL" id="KOO24279.1"/>
    </source>
</evidence>
<evidence type="ECO:0000256" key="1">
    <source>
        <dbReference type="ARBA" id="ARBA00007865"/>
    </source>
</evidence>
<comment type="caution">
    <text evidence="2">The sequence shown here is derived from an EMBL/GenBank/DDBJ whole genome shotgun (WGS) entry which is preliminary data.</text>
</comment>
<dbReference type="SFLD" id="SFLDG01129">
    <property type="entry name" value="C1.5:_HAD__Beta-PGM__Phosphata"/>
    <property type="match status" value="1"/>
</dbReference>
<dbReference type="SUPFAM" id="SSF102198">
    <property type="entry name" value="Putative cyclase"/>
    <property type="match status" value="1"/>
</dbReference>
<dbReference type="PANTHER" id="PTHR31118">
    <property type="entry name" value="CYCLASE-LIKE PROTEIN 2"/>
    <property type="match status" value="1"/>
</dbReference>
<dbReference type="SUPFAM" id="SSF56784">
    <property type="entry name" value="HAD-like"/>
    <property type="match status" value="1"/>
</dbReference>
<dbReference type="InterPro" id="IPR023198">
    <property type="entry name" value="PGP-like_dom2"/>
</dbReference>
<dbReference type="GO" id="GO:0004061">
    <property type="term" value="F:arylformamidase activity"/>
    <property type="evidence" value="ECO:0007669"/>
    <property type="project" value="InterPro"/>
</dbReference>
<dbReference type="Proteomes" id="UP000037460">
    <property type="component" value="Unassembled WGS sequence"/>
</dbReference>
<comment type="similarity">
    <text evidence="1">Belongs to the Cyclase 1 superfamily.</text>
</comment>
<dbReference type="InterPro" id="IPR036412">
    <property type="entry name" value="HAD-like_sf"/>
</dbReference>
<dbReference type="EMBL" id="JWZX01003109">
    <property type="protein sequence ID" value="KOO24279.1"/>
    <property type="molecule type" value="Genomic_DNA"/>
</dbReference>
<dbReference type="InterPro" id="IPR023214">
    <property type="entry name" value="HAD_sf"/>
</dbReference>
<dbReference type="SFLD" id="SFLDS00003">
    <property type="entry name" value="Haloacid_Dehalogenase"/>
    <property type="match status" value="1"/>
</dbReference>